<keyword evidence="1" id="KW-0378">Hydrolase</keyword>
<proteinExistence type="predicted"/>
<keyword evidence="2" id="KW-1185">Reference proteome</keyword>
<sequence length="186" mass="20042">MRLKEFISADPNMGAMGWRQELVAGEVVTLSPRPEPLVMRGLSVFGAITGCARRADGRQRIDAGAGVGIEDEAGDHYRIADVIVSIPAKVGRRADVALIALVVPDVTDLGPEDAARLAVYRRQRTAKEILLFSADRPACLVNRRIGGEWREDLVEGTQATIRLAALGVSLFLLVAYPDLAPPDEDG</sequence>
<dbReference type="EMBL" id="OCNJ01000012">
    <property type="protein sequence ID" value="SOE00353.1"/>
    <property type="molecule type" value="Genomic_DNA"/>
</dbReference>
<evidence type="ECO:0000313" key="1">
    <source>
        <dbReference type="EMBL" id="SOE00353.1"/>
    </source>
</evidence>
<name>A0A286GXW2_9PROT</name>
<reference evidence="1 2" key="1">
    <citation type="submission" date="2017-09" db="EMBL/GenBank/DDBJ databases">
        <authorList>
            <person name="Ehlers B."/>
            <person name="Leendertz F.H."/>
        </authorList>
    </citation>
    <scope>NUCLEOTIDE SEQUENCE [LARGE SCALE GENOMIC DNA]</scope>
    <source>
        <strain evidence="1 2">USBA 140</strain>
    </source>
</reference>
<gene>
    <name evidence="1" type="ORF">SAMN05421508_11252</name>
</gene>
<keyword evidence="1" id="KW-0540">Nuclease</keyword>
<dbReference type="RefSeq" id="WP_097281169.1">
    <property type="nucleotide sequence ID" value="NZ_OCNJ01000012.1"/>
</dbReference>
<dbReference type="Proteomes" id="UP000219621">
    <property type="component" value="Unassembled WGS sequence"/>
</dbReference>
<protein>
    <submittedName>
        <fullName evidence="1">Restriction endonuclease</fullName>
    </submittedName>
</protein>
<evidence type="ECO:0000313" key="2">
    <source>
        <dbReference type="Proteomes" id="UP000219621"/>
    </source>
</evidence>
<organism evidence="1 2">
    <name type="scientific">Caenispirillum bisanense</name>
    <dbReference type="NCBI Taxonomy" id="414052"/>
    <lineage>
        <taxon>Bacteria</taxon>
        <taxon>Pseudomonadati</taxon>
        <taxon>Pseudomonadota</taxon>
        <taxon>Alphaproteobacteria</taxon>
        <taxon>Rhodospirillales</taxon>
        <taxon>Novispirillaceae</taxon>
        <taxon>Caenispirillum</taxon>
    </lineage>
</organism>
<dbReference type="GO" id="GO:0004519">
    <property type="term" value="F:endonuclease activity"/>
    <property type="evidence" value="ECO:0007669"/>
    <property type="project" value="UniProtKB-KW"/>
</dbReference>
<accession>A0A286GXW2</accession>
<dbReference type="AlphaFoldDB" id="A0A286GXW2"/>
<keyword evidence="1" id="KW-0255">Endonuclease</keyword>